<evidence type="ECO:0000256" key="1">
    <source>
        <dbReference type="SAM" id="MobiDB-lite"/>
    </source>
</evidence>
<keyword evidence="2" id="KW-1133">Transmembrane helix</keyword>
<name>A0A0A9EDG4_ARUDO</name>
<feature type="region of interest" description="Disordered" evidence="1">
    <location>
        <begin position="81"/>
        <end position="105"/>
    </location>
</feature>
<evidence type="ECO:0000256" key="2">
    <source>
        <dbReference type="SAM" id="Phobius"/>
    </source>
</evidence>
<dbReference type="EMBL" id="GBRH01201970">
    <property type="protein sequence ID" value="JAD95925.1"/>
    <property type="molecule type" value="Transcribed_RNA"/>
</dbReference>
<accession>A0A0A9EDG4</accession>
<protein>
    <submittedName>
        <fullName evidence="3">Uncharacterized protein</fullName>
    </submittedName>
</protein>
<proteinExistence type="predicted"/>
<keyword evidence="2" id="KW-0472">Membrane</keyword>
<reference evidence="3" key="1">
    <citation type="submission" date="2014-09" db="EMBL/GenBank/DDBJ databases">
        <authorList>
            <person name="Magalhaes I.L.F."/>
            <person name="Oliveira U."/>
            <person name="Santos F.R."/>
            <person name="Vidigal T.H.D.A."/>
            <person name="Brescovit A.D."/>
            <person name="Santos A.J."/>
        </authorList>
    </citation>
    <scope>NUCLEOTIDE SEQUENCE</scope>
    <source>
        <tissue evidence="3">Shoot tissue taken approximately 20 cm above the soil surface</tissue>
    </source>
</reference>
<evidence type="ECO:0000313" key="3">
    <source>
        <dbReference type="EMBL" id="JAD95925.1"/>
    </source>
</evidence>
<sequence>MDDDMAAPLFLYSLIFLLHVGPTCHVFPFPFFFFLPPKQSVSASSHTRFYPAHRTFDLQCSLVFRPPDLDQINQSTHKLNADQVHRASKRDKREEREHRGLKHGPAPRHLSCHVLHQQNHLQNDRSGDLDGIEYFRRLNIWFYN</sequence>
<dbReference type="AlphaFoldDB" id="A0A0A9EDG4"/>
<reference evidence="3" key="2">
    <citation type="journal article" date="2015" name="Data Brief">
        <title>Shoot transcriptome of the giant reed, Arundo donax.</title>
        <authorList>
            <person name="Barrero R.A."/>
            <person name="Guerrero F.D."/>
            <person name="Moolhuijzen P."/>
            <person name="Goolsby J.A."/>
            <person name="Tidwell J."/>
            <person name="Bellgard S.E."/>
            <person name="Bellgard M.I."/>
        </authorList>
    </citation>
    <scope>NUCLEOTIDE SEQUENCE</scope>
    <source>
        <tissue evidence="3">Shoot tissue taken approximately 20 cm above the soil surface</tissue>
    </source>
</reference>
<feature type="compositionally biased region" description="Basic and acidic residues" evidence="1">
    <location>
        <begin position="81"/>
        <end position="98"/>
    </location>
</feature>
<feature type="transmembrane region" description="Helical" evidence="2">
    <location>
        <begin position="12"/>
        <end position="35"/>
    </location>
</feature>
<keyword evidence="2" id="KW-0812">Transmembrane</keyword>
<organism evidence="3">
    <name type="scientific">Arundo donax</name>
    <name type="common">Giant reed</name>
    <name type="synonym">Donax arundinaceus</name>
    <dbReference type="NCBI Taxonomy" id="35708"/>
    <lineage>
        <taxon>Eukaryota</taxon>
        <taxon>Viridiplantae</taxon>
        <taxon>Streptophyta</taxon>
        <taxon>Embryophyta</taxon>
        <taxon>Tracheophyta</taxon>
        <taxon>Spermatophyta</taxon>
        <taxon>Magnoliopsida</taxon>
        <taxon>Liliopsida</taxon>
        <taxon>Poales</taxon>
        <taxon>Poaceae</taxon>
        <taxon>PACMAD clade</taxon>
        <taxon>Arundinoideae</taxon>
        <taxon>Arundineae</taxon>
        <taxon>Arundo</taxon>
    </lineage>
</organism>